<reference evidence="2 3" key="1">
    <citation type="submission" date="2024-01" db="EMBL/GenBank/DDBJ databases">
        <title>The genomes of 5 underutilized Papilionoideae crops provide insights into root nodulation and disease resistanc.</title>
        <authorList>
            <person name="Jiang F."/>
        </authorList>
    </citation>
    <scope>NUCLEOTIDE SEQUENCE [LARGE SCALE GENOMIC DNA]</scope>
    <source>
        <strain evidence="2">DUOXIRENSHENG_FW03</strain>
        <tissue evidence="2">Leaves</tissue>
    </source>
</reference>
<feature type="transmembrane region" description="Helical" evidence="1">
    <location>
        <begin position="66"/>
        <end position="89"/>
    </location>
</feature>
<gene>
    <name evidence="2" type="ORF">VNO78_07785</name>
</gene>
<keyword evidence="1" id="KW-0812">Transmembrane</keyword>
<evidence type="ECO:0000313" key="3">
    <source>
        <dbReference type="Proteomes" id="UP001386955"/>
    </source>
</evidence>
<keyword evidence="1" id="KW-1133">Transmembrane helix</keyword>
<dbReference type="AlphaFoldDB" id="A0AAN9XS79"/>
<protein>
    <submittedName>
        <fullName evidence="2">Uncharacterized protein</fullName>
    </submittedName>
</protein>
<name>A0AAN9XS79_PSOTE</name>
<dbReference type="Proteomes" id="UP001386955">
    <property type="component" value="Unassembled WGS sequence"/>
</dbReference>
<dbReference type="EMBL" id="JAYMYS010000002">
    <property type="protein sequence ID" value="KAK7406165.1"/>
    <property type="molecule type" value="Genomic_DNA"/>
</dbReference>
<evidence type="ECO:0000313" key="2">
    <source>
        <dbReference type="EMBL" id="KAK7406165.1"/>
    </source>
</evidence>
<feature type="transmembrane region" description="Helical" evidence="1">
    <location>
        <begin position="95"/>
        <end position="119"/>
    </location>
</feature>
<keyword evidence="3" id="KW-1185">Reference proteome</keyword>
<comment type="caution">
    <text evidence="2">The sequence shown here is derived from an EMBL/GenBank/DDBJ whole genome shotgun (WGS) entry which is preliminary data.</text>
</comment>
<accession>A0AAN9XS79</accession>
<feature type="transmembrane region" description="Helical" evidence="1">
    <location>
        <begin position="31"/>
        <end position="59"/>
    </location>
</feature>
<evidence type="ECO:0000256" key="1">
    <source>
        <dbReference type="SAM" id="Phobius"/>
    </source>
</evidence>
<keyword evidence="1" id="KW-0472">Membrane</keyword>
<sequence>MSGQVDIQATRATHAGLFIRSGQPDESGDVLFLWVLTTGFLKLDCFVLCLFFLCAYAFFAFLACGGLGCFVMCWLLFYECVFIVVVWWWCIFVWPIGGCVGMARVGGGLATVVVVYGSLRTEGGYEEEKKVLKVGKTDTKKEMGTKMKTFKDELIHLAAEVQKLRPFELERG</sequence>
<organism evidence="2 3">
    <name type="scientific">Psophocarpus tetragonolobus</name>
    <name type="common">Winged bean</name>
    <name type="synonym">Dolichos tetragonolobus</name>
    <dbReference type="NCBI Taxonomy" id="3891"/>
    <lineage>
        <taxon>Eukaryota</taxon>
        <taxon>Viridiplantae</taxon>
        <taxon>Streptophyta</taxon>
        <taxon>Embryophyta</taxon>
        <taxon>Tracheophyta</taxon>
        <taxon>Spermatophyta</taxon>
        <taxon>Magnoliopsida</taxon>
        <taxon>eudicotyledons</taxon>
        <taxon>Gunneridae</taxon>
        <taxon>Pentapetalae</taxon>
        <taxon>rosids</taxon>
        <taxon>fabids</taxon>
        <taxon>Fabales</taxon>
        <taxon>Fabaceae</taxon>
        <taxon>Papilionoideae</taxon>
        <taxon>50 kb inversion clade</taxon>
        <taxon>NPAAA clade</taxon>
        <taxon>indigoferoid/millettioid clade</taxon>
        <taxon>Phaseoleae</taxon>
        <taxon>Psophocarpus</taxon>
    </lineage>
</organism>
<proteinExistence type="predicted"/>